<dbReference type="Gene3D" id="3.90.660.50">
    <property type="match status" value="1"/>
</dbReference>
<comment type="similarity">
    <text evidence="1">Belongs to the carotenoid/retinoid oxidoreductase family.</text>
</comment>
<name>A0ABU1V0H5_9GAMM</name>
<dbReference type="Gene3D" id="3.50.50.60">
    <property type="entry name" value="FAD/NAD(P)-binding domain"/>
    <property type="match status" value="1"/>
</dbReference>
<gene>
    <name evidence="3" type="ORF">J2X05_002962</name>
</gene>
<dbReference type="InterPro" id="IPR036188">
    <property type="entry name" value="FAD/NAD-bd_sf"/>
</dbReference>
<dbReference type="Proteomes" id="UP001253595">
    <property type="component" value="Unassembled WGS sequence"/>
</dbReference>
<evidence type="ECO:0000259" key="2">
    <source>
        <dbReference type="Pfam" id="PF01593"/>
    </source>
</evidence>
<dbReference type="PANTHER" id="PTHR43734">
    <property type="entry name" value="PHYTOENE DESATURASE"/>
    <property type="match status" value="1"/>
</dbReference>
<protein>
    <submittedName>
        <fullName evidence="3">Phytoene dehydrogenase-like protein</fullName>
    </submittedName>
</protein>
<evidence type="ECO:0000313" key="3">
    <source>
        <dbReference type="EMBL" id="MDR7090936.1"/>
    </source>
</evidence>
<organism evidence="3 4">
    <name type="scientific">Cellvibrio fibrivorans</name>
    <dbReference type="NCBI Taxonomy" id="126350"/>
    <lineage>
        <taxon>Bacteria</taxon>
        <taxon>Pseudomonadati</taxon>
        <taxon>Pseudomonadota</taxon>
        <taxon>Gammaproteobacteria</taxon>
        <taxon>Cellvibrionales</taxon>
        <taxon>Cellvibrionaceae</taxon>
        <taxon>Cellvibrio</taxon>
    </lineage>
</organism>
<accession>A0ABU1V0H5</accession>
<dbReference type="SUPFAM" id="SSF51905">
    <property type="entry name" value="FAD/NAD(P)-binding domain"/>
    <property type="match status" value="1"/>
</dbReference>
<dbReference type="Pfam" id="PF01593">
    <property type="entry name" value="Amino_oxidase"/>
    <property type="match status" value="1"/>
</dbReference>
<proteinExistence type="inferred from homology"/>
<comment type="caution">
    <text evidence="3">The sequence shown here is derived from an EMBL/GenBank/DDBJ whole genome shotgun (WGS) entry which is preliminary data.</text>
</comment>
<evidence type="ECO:0000313" key="4">
    <source>
        <dbReference type="Proteomes" id="UP001253595"/>
    </source>
</evidence>
<dbReference type="InterPro" id="IPR002937">
    <property type="entry name" value="Amino_oxidase"/>
</dbReference>
<dbReference type="EMBL" id="JAVDVX010000005">
    <property type="protein sequence ID" value="MDR7090936.1"/>
    <property type="molecule type" value="Genomic_DNA"/>
</dbReference>
<reference evidence="3 4" key="1">
    <citation type="submission" date="2023-07" db="EMBL/GenBank/DDBJ databases">
        <title>Sorghum-associated microbial communities from plants grown in Nebraska, USA.</title>
        <authorList>
            <person name="Schachtman D."/>
        </authorList>
    </citation>
    <scope>NUCLEOTIDE SEQUENCE [LARGE SCALE GENOMIC DNA]</scope>
    <source>
        <strain evidence="3 4">BE190</strain>
    </source>
</reference>
<dbReference type="RefSeq" id="WP_310073657.1">
    <property type="nucleotide sequence ID" value="NZ_JAVDVX010000005.1"/>
</dbReference>
<sequence>MEELPSKKAIVIGAGLAGLVSALSLQKAGITVTLIDQRKQVGGLCGTFRLDNREFVIACNDFGKGLVKLLRELGVNFPFNNKKSSVFYRGQWFNAAPDLKMLWQLRSEWRNVFSLLGGIIAQQFPHRTPQSIEKFANRLTSAGAVNDLSKLISYFMGVHPSDIQTSFFGLDGKYNYGYTTMACPIGGPQAMADAIADVFLQQGGKLLLNTRYTKHNKQGNHFYAEINDGESRIVEADYIVDTREQRSLYPADSKRGLPLSMLCLAVKNEFPYPENTHTLTYFEPDVSHWFGKLDQGIQPEHFGFHVFKSDLVPNTDNTYTLNLYFYLPRGVNQLEDGKRTIYSEYLLNRLEKLLPGINNHLAYRRLLTPDDFVALHGLSSRVMPFIVSREKPHNSSSEAGYFYAGHSVYPPGEHAGAAALSGALVAQKIISEKTLFNTETSVGGHHENAHQQA</sequence>
<feature type="domain" description="Amine oxidase" evidence="2">
    <location>
        <begin position="16"/>
        <end position="430"/>
    </location>
</feature>
<evidence type="ECO:0000256" key="1">
    <source>
        <dbReference type="ARBA" id="ARBA00006046"/>
    </source>
</evidence>
<keyword evidence="4" id="KW-1185">Reference proteome</keyword>
<dbReference type="PANTHER" id="PTHR43734:SF1">
    <property type="entry name" value="PHYTOENE DESATURASE"/>
    <property type="match status" value="1"/>
</dbReference>